<dbReference type="Proteomes" id="UP000634136">
    <property type="component" value="Unassembled WGS sequence"/>
</dbReference>
<proteinExistence type="predicted"/>
<sequence>MNQRSPSPQVLCLRQPTHLPSTLKCSVPSSANNEASLETLRRNTSRDQLVVGAFIICRLELELLCSIIDYVLKMNGSSCFRD</sequence>
<keyword evidence="2" id="KW-1185">Reference proteome</keyword>
<comment type="caution">
    <text evidence="1">The sequence shown here is derived from an EMBL/GenBank/DDBJ whole genome shotgun (WGS) entry which is preliminary data.</text>
</comment>
<dbReference type="AlphaFoldDB" id="A0A834TX78"/>
<name>A0A834TX78_9FABA</name>
<accession>A0A834TX78</accession>
<evidence type="ECO:0000313" key="1">
    <source>
        <dbReference type="EMBL" id="KAF7827980.1"/>
    </source>
</evidence>
<protein>
    <submittedName>
        <fullName evidence="1">Uncharacterized protein</fullName>
    </submittedName>
</protein>
<gene>
    <name evidence="1" type="ORF">G2W53_019144</name>
</gene>
<organism evidence="1 2">
    <name type="scientific">Senna tora</name>
    <dbReference type="NCBI Taxonomy" id="362788"/>
    <lineage>
        <taxon>Eukaryota</taxon>
        <taxon>Viridiplantae</taxon>
        <taxon>Streptophyta</taxon>
        <taxon>Embryophyta</taxon>
        <taxon>Tracheophyta</taxon>
        <taxon>Spermatophyta</taxon>
        <taxon>Magnoliopsida</taxon>
        <taxon>eudicotyledons</taxon>
        <taxon>Gunneridae</taxon>
        <taxon>Pentapetalae</taxon>
        <taxon>rosids</taxon>
        <taxon>fabids</taxon>
        <taxon>Fabales</taxon>
        <taxon>Fabaceae</taxon>
        <taxon>Caesalpinioideae</taxon>
        <taxon>Cassia clade</taxon>
        <taxon>Senna</taxon>
    </lineage>
</organism>
<reference evidence="1" key="1">
    <citation type="submission" date="2020-09" db="EMBL/GenBank/DDBJ databases">
        <title>Genome-Enabled Discovery of Anthraquinone Biosynthesis in Senna tora.</title>
        <authorList>
            <person name="Kang S.-H."/>
            <person name="Pandey R.P."/>
            <person name="Lee C.-M."/>
            <person name="Sim J.-S."/>
            <person name="Jeong J.-T."/>
            <person name="Choi B.-S."/>
            <person name="Jung M."/>
            <person name="Ginzburg D."/>
            <person name="Zhao K."/>
            <person name="Won S.Y."/>
            <person name="Oh T.-J."/>
            <person name="Yu Y."/>
            <person name="Kim N.-H."/>
            <person name="Lee O.R."/>
            <person name="Lee T.-H."/>
            <person name="Bashyal P."/>
            <person name="Kim T.-S."/>
            <person name="Lee W.-H."/>
            <person name="Kawkins C."/>
            <person name="Kim C.-K."/>
            <person name="Kim J.S."/>
            <person name="Ahn B.O."/>
            <person name="Rhee S.Y."/>
            <person name="Sohng J.K."/>
        </authorList>
    </citation>
    <scope>NUCLEOTIDE SEQUENCE</scope>
    <source>
        <tissue evidence="1">Leaf</tissue>
    </source>
</reference>
<evidence type="ECO:0000313" key="2">
    <source>
        <dbReference type="Proteomes" id="UP000634136"/>
    </source>
</evidence>
<dbReference type="EMBL" id="JAAIUW010000006">
    <property type="protein sequence ID" value="KAF7827980.1"/>
    <property type="molecule type" value="Genomic_DNA"/>
</dbReference>